<evidence type="ECO:0000259" key="1">
    <source>
        <dbReference type="Pfam" id="PF07484"/>
    </source>
</evidence>
<evidence type="ECO:0000313" key="3">
    <source>
        <dbReference type="Proteomes" id="UP000192761"/>
    </source>
</evidence>
<evidence type="ECO:0000313" key="2">
    <source>
        <dbReference type="EMBL" id="SMC29655.1"/>
    </source>
</evidence>
<dbReference type="STRING" id="1121001.SAMN02745857_03991"/>
<feature type="domain" description="Phage tail collar" evidence="1">
    <location>
        <begin position="6"/>
        <end position="62"/>
    </location>
</feature>
<organism evidence="2 3">
    <name type="scientific">Andreprevotia lacus DSM 23236</name>
    <dbReference type="NCBI Taxonomy" id="1121001"/>
    <lineage>
        <taxon>Bacteria</taxon>
        <taxon>Pseudomonadati</taxon>
        <taxon>Pseudomonadota</taxon>
        <taxon>Betaproteobacteria</taxon>
        <taxon>Neisseriales</taxon>
        <taxon>Chitinibacteraceae</taxon>
        <taxon>Andreprevotia</taxon>
    </lineage>
</organism>
<dbReference type="EMBL" id="FWXD01000039">
    <property type="protein sequence ID" value="SMC29655.1"/>
    <property type="molecule type" value="Genomic_DNA"/>
</dbReference>
<sequence>MDQYLGEIRLCAFPYAPKGWALCNGALLSIQQNQALFALLGIQYGGNGTTVFQLPDLRGRTPVHRSLDGQYVQGQPGGVETVTLTTATIPAHNHLFKATTTAATLAIPGTASNSYLAQPGASLFAPVNASSIVPMDAAASDATGGSTPHDNMQPSLVMNYIIALTGIFPSRN</sequence>
<dbReference type="AlphaFoldDB" id="A0A1W1Y0J8"/>
<gene>
    <name evidence="2" type="ORF">SAMN02745857_03991</name>
</gene>
<keyword evidence="3" id="KW-1185">Reference proteome</keyword>
<dbReference type="Proteomes" id="UP000192761">
    <property type="component" value="Unassembled WGS sequence"/>
</dbReference>
<dbReference type="SUPFAM" id="SSF88874">
    <property type="entry name" value="Receptor-binding domain of short tail fibre protein gp12"/>
    <property type="match status" value="1"/>
</dbReference>
<dbReference type="OrthoDB" id="9810174at2"/>
<dbReference type="InterPro" id="IPR011083">
    <property type="entry name" value="Phage_tail_collar_dom"/>
</dbReference>
<proteinExistence type="predicted"/>
<reference evidence="2 3" key="1">
    <citation type="submission" date="2017-04" db="EMBL/GenBank/DDBJ databases">
        <authorList>
            <person name="Afonso C.L."/>
            <person name="Miller P.J."/>
            <person name="Scott M.A."/>
            <person name="Spackman E."/>
            <person name="Goraichik I."/>
            <person name="Dimitrov K.M."/>
            <person name="Suarez D.L."/>
            <person name="Swayne D.E."/>
        </authorList>
    </citation>
    <scope>NUCLEOTIDE SEQUENCE [LARGE SCALE GENOMIC DNA]</scope>
    <source>
        <strain evidence="2 3">DSM 23236</strain>
    </source>
</reference>
<dbReference type="Pfam" id="PF07484">
    <property type="entry name" value="Collar"/>
    <property type="match status" value="1"/>
</dbReference>
<dbReference type="RefSeq" id="WP_084092913.1">
    <property type="nucleotide sequence ID" value="NZ_FWXD01000039.1"/>
</dbReference>
<accession>A0A1W1Y0J8</accession>
<dbReference type="InterPro" id="IPR037053">
    <property type="entry name" value="Phage_tail_collar_dom_sf"/>
</dbReference>
<protein>
    <submittedName>
        <fullName evidence="2">Microcystin-dependent protein</fullName>
    </submittedName>
</protein>
<dbReference type="Gene3D" id="3.90.1340.10">
    <property type="entry name" value="Phage tail collar domain"/>
    <property type="match status" value="1"/>
</dbReference>
<name>A0A1W1Y0J8_9NEIS</name>